<evidence type="ECO:0000256" key="1">
    <source>
        <dbReference type="ARBA" id="ARBA00001936"/>
    </source>
</evidence>
<keyword evidence="15" id="KW-0547">Nucleotide-binding</keyword>
<evidence type="ECO:0000256" key="26">
    <source>
        <dbReference type="ARBA" id="ARBA00049244"/>
    </source>
</evidence>
<keyword evidence="18" id="KW-0460">Magnesium</keyword>
<evidence type="ECO:0000256" key="8">
    <source>
        <dbReference type="ARBA" id="ARBA00012417"/>
    </source>
</evidence>
<dbReference type="EC" id="2.7.7.7" evidence="8"/>
<dbReference type="AlphaFoldDB" id="A0A9D5HNI9"/>
<evidence type="ECO:0000259" key="29">
    <source>
        <dbReference type="PROSITE" id="PS50011"/>
    </source>
</evidence>
<dbReference type="InterPro" id="IPR000719">
    <property type="entry name" value="Prot_kinase_dom"/>
</dbReference>
<evidence type="ECO:0000256" key="25">
    <source>
        <dbReference type="ARBA" id="ARBA00044975"/>
    </source>
</evidence>
<evidence type="ECO:0000256" key="22">
    <source>
        <dbReference type="ARBA" id="ARBA00023180"/>
    </source>
</evidence>
<evidence type="ECO:0000256" key="13">
    <source>
        <dbReference type="ARBA" id="ARBA00022723"/>
    </source>
</evidence>
<name>A0A9D5HNI9_9LILI</name>
<evidence type="ECO:0000256" key="27">
    <source>
        <dbReference type="PROSITE-ProRule" id="PRU00175"/>
    </source>
</evidence>
<keyword evidence="24" id="KW-0539">Nucleus</keyword>
<keyword evidence="20 28" id="KW-0472">Membrane</keyword>
<evidence type="ECO:0000259" key="30">
    <source>
        <dbReference type="PROSITE" id="PS50089"/>
    </source>
</evidence>
<comment type="similarity">
    <text evidence="7">Belongs to the DNA polymerase type-Y family.</text>
</comment>
<keyword evidence="19 28" id="KW-1133">Transmembrane helix</keyword>
<evidence type="ECO:0000256" key="28">
    <source>
        <dbReference type="SAM" id="Phobius"/>
    </source>
</evidence>
<dbReference type="Pfam" id="PF00817">
    <property type="entry name" value="IMS"/>
    <property type="match status" value="1"/>
</dbReference>
<dbReference type="SMART" id="SM00220">
    <property type="entry name" value="S_TKc"/>
    <property type="match status" value="1"/>
</dbReference>
<evidence type="ECO:0000313" key="33">
    <source>
        <dbReference type="Proteomes" id="UP001085076"/>
    </source>
</evidence>
<keyword evidence="16" id="KW-0227">DNA damage</keyword>
<evidence type="ECO:0000256" key="14">
    <source>
        <dbReference type="ARBA" id="ARBA00022729"/>
    </source>
</evidence>
<protein>
    <recommendedName>
        <fullName evidence="25">DNA polymerase eta</fullName>
        <ecNumber evidence="8">2.7.7.7</ecNumber>
    </recommendedName>
</protein>
<evidence type="ECO:0000256" key="10">
    <source>
        <dbReference type="ARBA" id="ARBA00022679"/>
    </source>
</evidence>
<dbReference type="GO" id="GO:0035861">
    <property type="term" value="C:site of double-strand break"/>
    <property type="evidence" value="ECO:0007669"/>
    <property type="project" value="TreeGrafter"/>
</dbReference>
<dbReference type="GO" id="GO:0003684">
    <property type="term" value="F:damaged DNA binding"/>
    <property type="evidence" value="ECO:0007669"/>
    <property type="project" value="InterPro"/>
</dbReference>
<dbReference type="OrthoDB" id="5723at2759"/>
<dbReference type="PROSITE" id="PS50173">
    <property type="entry name" value="UMUC"/>
    <property type="match status" value="1"/>
</dbReference>
<evidence type="ECO:0000256" key="24">
    <source>
        <dbReference type="ARBA" id="ARBA00023242"/>
    </source>
</evidence>
<feature type="domain" description="UmuC" evidence="31">
    <location>
        <begin position="14"/>
        <end position="248"/>
    </location>
</feature>
<keyword evidence="27" id="KW-0863">Zinc-finger</keyword>
<dbReference type="Pfam" id="PF11799">
    <property type="entry name" value="IMS_C"/>
    <property type="match status" value="1"/>
</dbReference>
<evidence type="ECO:0000256" key="20">
    <source>
        <dbReference type="ARBA" id="ARBA00023136"/>
    </source>
</evidence>
<reference evidence="32" key="2">
    <citation type="journal article" date="2022" name="Hortic Res">
        <title>The genome of Dioscorea zingiberensis sheds light on the biosynthesis, origin and evolution of the medicinally important diosgenin saponins.</title>
        <authorList>
            <person name="Li Y."/>
            <person name="Tan C."/>
            <person name="Li Z."/>
            <person name="Guo J."/>
            <person name="Li S."/>
            <person name="Chen X."/>
            <person name="Wang C."/>
            <person name="Dai X."/>
            <person name="Yang H."/>
            <person name="Song W."/>
            <person name="Hou L."/>
            <person name="Xu J."/>
            <person name="Tong Z."/>
            <person name="Xu A."/>
            <person name="Yuan X."/>
            <person name="Wang W."/>
            <person name="Yang Q."/>
            <person name="Chen L."/>
            <person name="Sun Z."/>
            <person name="Wang K."/>
            <person name="Pan B."/>
            <person name="Chen J."/>
            <person name="Bao Y."/>
            <person name="Liu F."/>
            <person name="Qi X."/>
            <person name="Gang D.R."/>
            <person name="Wen J."/>
            <person name="Li J."/>
        </authorList>
    </citation>
    <scope>NUCLEOTIDE SEQUENCE</scope>
    <source>
        <strain evidence="32">Dzin_1.0</strain>
    </source>
</reference>
<dbReference type="Gene3D" id="1.10.150.20">
    <property type="entry name" value="5' to 3' exonuclease, C-terminal subdomain"/>
    <property type="match status" value="1"/>
</dbReference>
<dbReference type="InterPro" id="IPR043502">
    <property type="entry name" value="DNA/RNA_pol_sf"/>
</dbReference>
<dbReference type="PANTHER" id="PTHR45873:SF1">
    <property type="entry name" value="DNA POLYMERASE ETA"/>
    <property type="match status" value="1"/>
</dbReference>
<keyword evidence="21" id="KW-0675">Receptor</keyword>
<dbReference type="FunFam" id="1.10.150.20:FF:000014">
    <property type="entry name" value="Polymerase (DNA directed), eta"/>
    <property type="match status" value="1"/>
</dbReference>
<dbReference type="PROSITE" id="PS50011">
    <property type="entry name" value="PROTEIN_KINASE_DOM"/>
    <property type="match status" value="1"/>
</dbReference>
<dbReference type="InterPro" id="IPR036775">
    <property type="entry name" value="DNA_pol_Y-fam_lit_finger_sf"/>
</dbReference>
<dbReference type="Proteomes" id="UP001085076">
    <property type="component" value="Miscellaneous, Linkage group lg02"/>
</dbReference>
<dbReference type="GO" id="GO:0006281">
    <property type="term" value="P:DNA repair"/>
    <property type="evidence" value="ECO:0007669"/>
    <property type="project" value="UniProtKB-KW"/>
</dbReference>
<dbReference type="InterPro" id="IPR052230">
    <property type="entry name" value="DNA_polymerase_eta"/>
</dbReference>
<evidence type="ECO:0000256" key="2">
    <source>
        <dbReference type="ARBA" id="ARBA00001946"/>
    </source>
</evidence>
<evidence type="ECO:0000256" key="4">
    <source>
        <dbReference type="ARBA" id="ARBA00004251"/>
    </source>
</evidence>
<dbReference type="InterPro" id="IPR011009">
    <property type="entry name" value="Kinase-like_dom_sf"/>
</dbReference>
<feature type="domain" description="RING-type" evidence="30">
    <location>
        <begin position="1124"/>
        <end position="1166"/>
    </location>
</feature>
<evidence type="ECO:0000259" key="31">
    <source>
        <dbReference type="PROSITE" id="PS50173"/>
    </source>
</evidence>
<dbReference type="GO" id="GO:0002229">
    <property type="term" value="P:defense response to oomycetes"/>
    <property type="evidence" value="ECO:0007669"/>
    <property type="project" value="UniProtKB-ARBA"/>
</dbReference>
<evidence type="ECO:0000256" key="16">
    <source>
        <dbReference type="ARBA" id="ARBA00022763"/>
    </source>
</evidence>
<feature type="transmembrane region" description="Helical" evidence="28">
    <location>
        <begin position="1048"/>
        <end position="1069"/>
    </location>
</feature>
<evidence type="ECO:0000256" key="11">
    <source>
        <dbReference type="ARBA" id="ARBA00022692"/>
    </source>
</evidence>
<dbReference type="FunFam" id="1.10.510.10:FF:000240">
    <property type="entry name" value="Lectin-domain containing receptor kinase A4.3"/>
    <property type="match status" value="1"/>
</dbReference>
<comment type="similarity">
    <text evidence="6">In the C-terminal section; belongs to the protein kinase superfamily. Ser/Thr protein kinase family.</text>
</comment>
<reference evidence="32" key="1">
    <citation type="submission" date="2021-03" db="EMBL/GenBank/DDBJ databases">
        <authorList>
            <person name="Li Z."/>
            <person name="Yang C."/>
        </authorList>
    </citation>
    <scope>NUCLEOTIDE SEQUENCE</scope>
    <source>
        <strain evidence="32">Dzin_1.0</strain>
        <tissue evidence="32">Leaf</tissue>
    </source>
</reference>
<dbReference type="Gene3D" id="3.40.1170.60">
    <property type="match status" value="1"/>
</dbReference>
<keyword evidence="14" id="KW-0732">Signal</keyword>
<evidence type="ECO:0000313" key="32">
    <source>
        <dbReference type="EMBL" id="KAJ0982981.1"/>
    </source>
</evidence>
<dbReference type="Pfam" id="PF00069">
    <property type="entry name" value="Pkinase"/>
    <property type="match status" value="1"/>
</dbReference>
<dbReference type="GO" id="GO:0008270">
    <property type="term" value="F:zinc ion binding"/>
    <property type="evidence" value="ECO:0007669"/>
    <property type="project" value="UniProtKB-KW"/>
</dbReference>
<keyword evidence="33" id="KW-1185">Reference proteome</keyword>
<comment type="similarity">
    <text evidence="5">In the N-terminal section; belongs to the leguminous lectin family.</text>
</comment>
<dbReference type="Gene3D" id="1.10.510.10">
    <property type="entry name" value="Transferase(Phosphotransferase) domain 1"/>
    <property type="match status" value="1"/>
</dbReference>
<evidence type="ECO:0000256" key="3">
    <source>
        <dbReference type="ARBA" id="ARBA00004123"/>
    </source>
</evidence>
<dbReference type="InterPro" id="IPR008271">
    <property type="entry name" value="Ser/Thr_kinase_AS"/>
</dbReference>
<dbReference type="SUPFAM" id="SSF57850">
    <property type="entry name" value="RING/U-box"/>
    <property type="match status" value="1"/>
</dbReference>
<dbReference type="Pfam" id="PF13639">
    <property type="entry name" value="zf-RING_2"/>
    <property type="match status" value="1"/>
</dbReference>
<dbReference type="GO" id="GO:0004672">
    <property type="term" value="F:protein kinase activity"/>
    <property type="evidence" value="ECO:0007669"/>
    <property type="project" value="InterPro"/>
</dbReference>
<sequence length="1178" mass="130089">MPIPRPAPQAARVIAHVDMDCFYVQVEQQKRKPELRGLPTAVVQYNAWKGGGLIAVGYEARKFGVKRSMRGDEAKEVCPDIQLIQVPVARGKADLKSYRDAGSEVVSILSAKGRCERASIDEVYLDLTDAAESMLSETPPEMLESIEKEALKSHVLGLTDRMLEDGFVKMMLIHEDKLLACGAIIVSQLRIQVLEETQFTCSAGIAHNKMLAKLASAMHKPAQQTVVPTSCVRDLLASLPVKKMKQLGGKLGSSLQSDLGVQTVGDLLQFSVEKLQERYGTNTGSWLWNIARGISGEEVESRLLPKSHGCGKTFPGPQALKSIASVEHWLNQLCEELSERIQYDLDQNKRIAHTLTLHAGAFMYNEKELQRKFPSKSCQLRYGIAKMQEDAKKLFDSGLRDFVSPHNNRWGITSLSVTASKILDIPSGTCSISSFFQGKDCHSLSSSGSIGFNHDQSLPSPSGSHSGNKICTTPMYDMLQLRPSCEKICDGHDTSKQNKTLDVRGTSLKKRKGKEPGSILRYFQGCDFSAKQVFDGSSQMSTPLSASGQTDTLTSDSESYVDLDATVHQRRHLLCGDNDNDRIHEEQTMPTRTAWHLNVEDIDPSVIDELPLEIQREVRGWLHPPKRVQAAKHCSQITQYFLPAKNNTSSSPSSSSPNSNNIYNGGFCNKTTGFCINTSPPPGMAVPPDGKKKLSVIVFIIIGSVVFVTLMLILVYLYLSKRNPFGLCGSNATASDPTNSNADTYVSGFKIRIFKVYQSDELRNATNCFSDDNKLGQGGFGPVYKGVLHGEEIAVKKLSTEMVGRENGVRAIRSEIESLAMAKHRNLVELFGFSSDGNDQLLVYEYMENRSLDMFLFDSNKRRLLSWQTRYNIIDGIARGLGYIHLGLSTTIIHRDLKASNVLLDRNMNPKISDFGLARILGNDRTHAYTMHKAGTRGYMAPEYLSYNEYSAKSDVFSFGILMLEIVSGKRNNSYYFICEKNLPDLQSYAKKVGDEGTPLQLVDEDLNQEYNEQEALKCIKIGLLSSSMEETSPASSPEKQRTLDYDVVVILAAMTCALVCALGLNSMLQCVVRCTRRALTEPAGWMAARRLNAGLKKEEVVALPVATYAAPASGSPASSTSRCAICLVDFSDGDTVRVLPSCSHRFHVACIDKWLLSHSSCPTCRHRLTSPAPELEV</sequence>
<dbReference type="PANTHER" id="PTHR45873">
    <property type="entry name" value="DNA POLYMERASE ETA"/>
    <property type="match status" value="1"/>
</dbReference>
<comment type="catalytic activity">
    <reaction evidence="26">
        <text>DNA(n) + a 2'-deoxyribonucleoside 5'-triphosphate = DNA(n+1) + diphosphate</text>
        <dbReference type="Rhea" id="RHEA:22508"/>
        <dbReference type="Rhea" id="RHEA-COMP:17339"/>
        <dbReference type="Rhea" id="RHEA-COMP:17340"/>
        <dbReference type="ChEBI" id="CHEBI:33019"/>
        <dbReference type="ChEBI" id="CHEBI:61560"/>
        <dbReference type="ChEBI" id="CHEBI:173112"/>
        <dbReference type="EC" id="2.7.7.7"/>
    </reaction>
</comment>
<dbReference type="FunFam" id="3.30.1490.100:FF:000006">
    <property type="entry name" value="DNA polymerase eta"/>
    <property type="match status" value="1"/>
</dbReference>
<dbReference type="GO" id="GO:0005634">
    <property type="term" value="C:nucleus"/>
    <property type="evidence" value="ECO:0007669"/>
    <property type="project" value="UniProtKB-SubCell"/>
</dbReference>
<dbReference type="SUPFAM" id="SSF100879">
    <property type="entry name" value="Lesion bypass DNA polymerase (Y-family), little finger domain"/>
    <property type="match status" value="1"/>
</dbReference>
<dbReference type="EMBL" id="JAGGNH010000002">
    <property type="protein sequence ID" value="KAJ0982981.1"/>
    <property type="molecule type" value="Genomic_DNA"/>
</dbReference>
<dbReference type="InterPro" id="IPR017961">
    <property type="entry name" value="DNA_pol_Y-fam_little_finger"/>
</dbReference>
<comment type="cofactor">
    <cofactor evidence="2">
        <name>Mg(2+)</name>
        <dbReference type="ChEBI" id="CHEBI:18420"/>
    </cofactor>
</comment>
<dbReference type="InterPro" id="IPR001126">
    <property type="entry name" value="UmuC"/>
</dbReference>
<dbReference type="GO" id="GO:0005657">
    <property type="term" value="C:replication fork"/>
    <property type="evidence" value="ECO:0007669"/>
    <property type="project" value="TreeGrafter"/>
</dbReference>
<gene>
    <name evidence="32" type="ORF">J5N97_011236</name>
</gene>
<comment type="caution">
    <text evidence="32">The sequence shown here is derived from an EMBL/GenBank/DDBJ whole genome shotgun (WGS) entry which is preliminary data.</text>
</comment>
<comment type="cofactor">
    <cofactor evidence="1">
        <name>Mn(2+)</name>
        <dbReference type="ChEBI" id="CHEBI:29035"/>
    </cofactor>
</comment>
<dbReference type="Gene3D" id="3.30.1490.100">
    <property type="entry name" value="DNA polymerase, Y-family, little finger domain"/>
    <property type="match status" value="1"/>
</dbReference>
<evidence type="ECO:0000256" key="19">
    <source>
        <dbReference type="ARBA" id="ARBA00022989"/>
    </source>
</evidence>
<keyword evidence="13" id="KW-0479">Metal-binding</keyword>
<keyword evidence="9" id="KW-1003">Cell membrane</keyword>
<keyword evidence="27" id="KW-0862">Zinc</keyword>
<evidence type="ECO:0000256" key="23">
    <source>
        <dbReference type="ARBA" id="ARBA00023204"/>
    </source>
</evidence>
<evidence type="ECO:0000256" key="17">
    <source>
        <dbReference type="ARBA" id="ARBA00022840"/>
    </source>
</evidence>
<evidence type="ECO:0000256" key="21">
    <source>
        <dbReference type="ARBA" id="ARBA00023170"/>
    </source>
</evidence>
<keyword evidence="12" id="KW-0548">Nucleotidyltransferase</keyword>
<dbReference type="CDD" id="cd16461">
    <property type="entry name" value="RING-H2_EL5-like"/>
    <property type="match status" value="1"/>
</dbReference>
<dbReference type="SMART" id="SM00184">
    <property type="entry name" value="RING"/>
    <property type="match status" value="1"/>
</dbReference>
<evidence type="ECO:0000256" key="18">
    <source>
        <dbReference type="ARBA" id="ARBA00022842"/>
    </source>
</evidence>
<dbReference type="SUPFAM" id="SSF56672">
    <property type="entry name" value="DNA/RNA polymerases"/>
    <property type="match status" value="1"/>
</dbReference>
<organism evidence="32 33">
    <name type="scientific">Dioscorea zingiberensis</name>
    <dbReference type="NCBI Taxonomy" id="325984"/>
    <lineage>
        <taxon>Eukaryota</taxon>
        <taxon>Viridiplantae</taxon>
        <taxon>Streptophyta</taxon>
        <taxon>Embryophyta</taxon>
        <taxon>Tracheophyta</taxon>
        <taxon>Spermatophyta</taxon>
        <taxon>Magnoliopsida</taxon>
        <taxon>Liliopsida</taxon>
        <taxon>Dioscoreales</taxon>
        <taxon>Dioscoreaceae</taxon>
        <taxon>Dioscorea</taxon>
    </lineage>
</organism>
<evidence type="ECO:0000256" key="5">
    <source>
        <dbReference type="ARBA" id="ARBA00008536"/>
    </source>
</evidence>
<keyword evidence="17" id="KW-0067">ATP-binding</keyword>
<evidence type="ECO:0000256" key="15">
    <source>
        <dbReference type="ARBA" id="ARBA00022741"/>
    </source>
</evidence>
<dbReference type="FunFam" id="3.40.1170.60:FF:000003">
    <property type="entry name" value="DNA polymerase eta"/>
    <property type="match status" value="1"/>
</dbReference>
<dbReference type="GO" id="GO:0005524">
    <property type="term" value="F:ATP binding"/>
    <property type="evidence" value="ECO:0007669"/>
    <property type="project" value="UniProtKB-KW"/>
</dbReference>
<dbReference type="Gene3D" id="3.30.70.270">
    <property type="match status" value="1"/>
</dbReference>
<proteinExistence type="inferred from homology"/>
<feature type="transmembrane region" description="Helical" evidence="28">
    <location>
        <begin position="694"/>
        <end position="719"/>
    </location>
</feature>
<dbReference type="GO" id="GO:0009411">
    <property type="term" value="P:response to UV"/>
    <property type="evidence" value="ECO:0007669"/>
    <property type="project" value="UniProtKB-ARBA"/>
</dbReference>
<dbReference type="InterPro" id="IPR043128">
    <property type="entry name" value="Rev_trsase/Diguanyl_cyclase"/>
</dbReference>
<dbReference type="GO" id="GO:0005886">
    <property type="term" value="C:plasma membrane"/>
    <property type="evidence" value="ECO:0007669"/>
    <property type="project" value="UniProtKB-SubCell"/>
</dbReference>
<dbReference type="InterPro" id="IPR013083">
    <property type="entry name" value="Znf_RING/FYVE/PHD"/>
</dbReference>
<evidence type="ECO:0000256" key="9">
    <source>
        <dbReference type="ARBA" id="ARBA00022475"/>
    </source>
</evidence>
<keyword evidence="11 28" id="KW-0812">Transmembrane</keyword>
<evidence type="ECO:0000256" key="6">
    <source>
        <dbReference type="ARBA" id="ARBA00010217"/>
    </source>
</evidence>
<dbReference type="InterPro" id="IPR001841">
    <property type="entry name" value="Znf_RING"/>
</dbReference>
<dbReference type="GO" id="GO:0042276">
    <property type="term" value="P:error-prone translesion synthesis"/>
    <property type="evidence" value="ECO:0007669"/>
    <property type="project" value="TreeGrafter"/>
</dbReference>
<evidence type="ECO:0000256" key="12">
    <source>
        <dbReference type="ARBA" id="ARBA00022695"/>
    </source>
</evidence>
<dbReference type="GO" id="GO:0003887">
    <property type="term" value="F:DNA-directed DNA polymerase activity"/>
    <property type="evidence" value="ECO:0007669"/>
    <property type="project" value="UniProtKB-EC"/>
</dbReference>
<evidence type="ECO:0000256" key="7">
    <source>
        <dbReference type="ARBA" id="ARBA00010945"/>
    </source>
</evidence>
<dbReference type="Gene3D" id="3.30.200.20">
    <property type="entry name" value="Phosphorylase Kinase, domain 1"/>
    <property type="match status" value="1"/>
</dbReference>
<dbReference type="Pfam" id="PF21704">
    <property type="entry name" value="POLH-Rev1_HhH"/>
    <property type="match status" value="1"/>
</dbReference>
<dbReference type="FunFam" id="3.30.70.270:FF:000029">
    <property type="entry name" value="DNA polymerase eta"/>
    <property type="match status" value="1"/>
</dbReference>
<dbReference type="Gene3D" id="3.30.40.10">
    <property type="entry name" value="Zinc/RING finger domain, C3HC4 (zinc finger)"/>
    <property type="match status" value="1"/>
</dbReference>
<keyword evidence="10" id="KW-0808">Transferase</keyword>
<comment type="subcellular location">
    <subcellularLocation>
        <location evidence="4">Cell membrane</location>
        <topology evidence="4">Single-pass type I membrane protein</topology>
    </subcellularLocation>
    <subcellularLocation>
        <location evidence="3">Nucleus</location>
    </subcellularLocation>
</comment>
<dbReference type="PROSITE" id="PS00108">
    <property type="entry name" value="PROTEIN_KINASE_ST"/>
    <property type="match status" value="1"/>
</dbReference>
<dbReference type="PROSITE" id="PS50089">
    <property type="entry name" value="ZF_RING_2"/>
    <property type="match status" value="1"/>
</dbReference>
<keyword evidence="22" id="KW-0325">Glycoprotein</keyword>
<feature type="domain" description="Protein kinase" evidence="29">
    <location>
        <begin position="769"/>
        <end position="1049"/>
    </location>
</feature>
<accession>A0A9D5HNI9</accession>
<dbReference type="SUPFAM" id="SSF56112">
    <property type="entry name" value="Protein kinase-like (PK-like)"/>
    <property type="match status" value="1"/>
</dbReference>
<keyword evidence="23" id="KW-0234">DNA repair</keyword>